<comment type="caution">
    <text evidence="2">The sequence shown here is derived from an EMBL/GenBank/DDBJ whole genome shotgun (WGS) entry which is preliminary data.</text>
</comment>
<accession>A0ABR1Z3X1</accession>
<keyword evidence="3" id="KW-1185">Reference proteome</keyword>
<feature type="signal peptide" evidence="1">
    <location>
        <begin position="1"/>
        <end position="19"/>
    </location>
</feature>
<evidence type="ECO:0000313" key="2">
    <source>
        <dbReference type="EMBL" id="KAK8246760.1"/>
    </source>
</evidence>
<sequence>MLWSTIFTGLAAFVSLTNAVTIFSAPQSYTKPGVSYARAIVLDDGTFLVTFENYSGEPPYMPIFESKDQGATWKEKSRVFDTIDFWGMRYHPTLIQIPAALGQYPAGSIVFSGTAVPADGSKTKLHVFVSTDKAASWQYVSTIAEGGIAAEENGKTPVWHPFFFFFNGKLLCYFSDQRDAKHGSKIVYSDTSDLKTWSDPVNQVAYDDYNLRPTVAIVTQIGGNKYLMSYEFGGANPNYAVYYKISPNPYNFDSATGTILIDTKGEIPTGAPYAAYVGGGAQATDGTIIISSSDKMELFVNRKSDASGPWEIVYTDAPKAYSRCVVPLNAEQVLLVGAGPLGAGPNPQDRNSVDATIVSIKAGSTPGGKKSKRWIA</sequence>
<dbReference type="CDD" id="cd15482">
    <property type="entry name" value="Sialidase_non-viral"/>
    <property type="match status" value="1"/>
</dbReference>
<reference evidence="2 3" key="1">
    <citation type="submission" date="2024-04" db="EMBL/GenBank/DDBJ databases">
        <title>Phyllosticta paracitricarpa is synonymous to the EU quarantine fungus P. citricarpa based on phylogenomic analyses.</title>
        <authorList>
            <consortium name="Lawrence Berkeley National Laboratory"/>
            <person name="Van Ingen-Buijs V.A."/>
            <person name="Van Westerhoven A.C."/>
            <person name="Haridas S."/>
            <person name="Skiadas P."/>
            <person name="Martin F."/>
            <person name="Groenewald J.Z."/>
            <person name="Crous P.W."/>
            <person name="Seidl M.F."/>
        </authorList>
    </citation>
    <scope>NUCLEOTIDE SEQUENCE [LARGE SCALE GENOMIC DNA]</scope>
    <source>
        <strain evidence="2 3">CBS 123374</strain>
    </source>
</reference>
<name>A0ABR1Z3X1_9PEZI</name>
<protein>
    <submittedName>
        <fullName evidence="2">BNR/Asp-box repeat domain-containing protein</fullName>
    </submittedName>
</protein>
<proteinExistence type="predicted"/>
<dbReference type="Gene3D" id="2.120.10.10">
    <property type="match status" value="1"/>
</dbReference>
<dbReference type="PANTHER" id="PTHR38792:SF3">
    <property type="entry name" value="BNR_ASP-BOX REPEAT DOMAIN PROTEIN (AFU_ORTHOLOGUE AFUA_7G06430)-RELATED"/>
    <property type="match status" value="1"/>
</dbReference>
<dbReference type="PANTHER" id="PTHR38792">
    <property type="entry name" value="BNR/ASP-BOX REPEAT DOMAIN PROTEIN (AFU_ORTHOLOGUE AFUA_7G06430)-RELATED"/>
    <property type="match status" value="1"/>
</dbReference>
<evidence type="ECO:0000313" key="3">
    <source>
        <dbReference type="Proteomes" id="UP001492380"/>
    </source>
</evidence>
<gene>
    <name evidence="2" type="ORF">HDK90DRAFT_19778</name>
</gene>
<dbReference type="SUPFAM" id="SSF75005">
    <property type="entry name" value="Arabinanase/levansucrase/invertase"/>
    <property type="match status" value="1"/>
</dbReference>
<keyword evidence="1" id="KW-0732">Signal</keyword>
<organism evidence="2 3">
    <name type="scientific">Phyllosticta capitalensis</name>
    <dbReference type="NCBI Taxonomy" id="121624"/>
    <lineage>
        <taxon>Eukaryota</taxon>
        <taxon>Fungi</taxon>
        <taxon>Dikarya</taxon>
        <taxon>Ascomycota</taxon>
        <taxon>Pezizomycotina</taxon>
        <taxon>Dothideomycetes</taxon>
        <taxon>Dothideomycetes incertae sedis</taxon>
        <taxon>Botryosphaeriales</taxon>
        <taxon>Phyllostictaceae</taxon>
        <taxon>Phyllosticta</taxon>
    </lineage>
</organism>
<dbReference type="InterPro" id="IPR023296">
    <property type="entry name" value="Glyco_hydro_beta-prop_sf"/>
</dbReference>
<feature type="chain" id="PRO_5045358955" evidence="1">
    <location>
        <begin position="20"/>
        <end position="376"/>
    </location>
</feature>
<dbReference type="EMBL" id="JBBWRZ010000001">
    <property type="protein sequence ID" value="KAK8246760.1"/>
    <property type="molecule type" value="Genomic_DNA"/>
</dbReference>
<dbReference type="Proteomes" id="UP001492380">
    <property type="component" value="Unassembled WGS sequence"/>
</dbReference>
<evidence type="ECO:0000256" key="1">
    <source>
        <dbReference type="SAM" id="SignalP"/>
    </source>
</evidence>